<gene>
    <name evidence="4" type="ORF">ASCRUDRAFT_38482</name>
</gene>
<dbReference type="STRING" id="1344418.A0A1D2VBR9"/>
<dbReference type="Gene3D" id="1.25.40.10">
    <property type="entry name" value="Tetratricopeptide repeat domain"/>
    <property type="match status" value="3"/>
</dbReference>
<sequence length="322" mass="37402">LMNLYLVFAKALKAMNRYDLFKSIRLFNSLPEHHLNSCYVLGKLGRLNFEIVNYSKAEKYFLKLRNIDRTRLSEMEYYSTLLWHLHKEEELSFLAHELYDVNKNSPEAWITIGNLFSLMKEPDEAIKCFKRATQIDPGFAYAYTLQGHEHATNDSYENALDCFRTALLYDPRHYNALYGIGKVYLSLGDNIRAEYHFRKAVSINPLNVILICCVGMVLEREGKRELALKQYELAHEIQPLAPLALFKKAQLLFVLAKYQESVVEFEKLKEIAPDEATVHFLLAQLYKILHRKTEAVKEFTIALNLDPKGSHLIKEAMESLND</sequence>
<dbReference type="Pfam" id="PF00515">
    <property type="entry name" value="TPR_1"/>
    <property type="match status" value="1"/>
</dbReference>
<evidence type="ECO:0000313" key="5">
    <source>
        <dbReference type="Proteomes" id="UP000095038"/>
    </source>
</evidence>
<feature type="non-terminal residue" evidence="4">
    <location>
        <position position="1"/>
    </location>
</feature>
<dbReference type="GO" id="GO:0016567">
    <property type="term" value="P:protein ubiquitination"/>
    <property type="evidence" value="ECO:0007669"/>
    <property type="project" value="TreeGrafter"/>
</dbReference>
<dbReference type="Pfam" id="PF13432">
    <property type="entry name" value="TPR_16"/>
    <property type="match status" value="1"/>
</dbReference>
<feature type="repeat" description="TPR" evidence="3">
    <location>
        <begin position="174"/>
        <end position="207"/>
    </location>
</feature>
<dbReference type="GO" id="GO:0031145">
    <property type="term" value="P:anaphase-promoting complex-dependent catabolic process"/>
    <property type="evidence" value="ECO:0007669"/>
    <property type="project" value="TreeGrafter"/>
</dbReference>
<evidence type="ECO:0000256" key="1">
    <source>
        <dbReference type="ARBA" id="ARBA00022803"/>
    </source>
</evidence>
<dbReference type="InParanoid" id="A0A1D2VBR9"/>
<dbReference type="Pfam" id="PF13181">
    <property type="entry name" value="TPR_8"/>
    <property type="match status" value="1"/>
</dbReference>
<dbReference type="GO" id="GO:0051301">
    <property type="term" value="P:cell division"/>
    <property type="evidence" value="ECO:0007669"/>
    <property type="project" value="TreeGrafter"/>
</dbReference>
<accession>A0A1D2VBR9</accession>
<organism evidence="4 5">
    <name type="scientific">Ascoidea rubescens DSM 1968</name>
    <dbReference type="NCBI Taxonomy" id="1344418"/>
    <lineage>
        <taxon>Eukaryota</taxon>
        <taxon>Fungi</taxon>
        <taxon>Dikarya</taxon>
        <taxon>Ascomycota</taxon>
        <taxon>Saccharomycotina</taxon>
        <taxon>Saccharomycetes</taxon>
        <taxon>Ascoideaceae</taxon>
        <taxon>Ascoidea</taxon>
    </lineage>
</organism>
<dbReference type="RefSeq" id="XP_020045230.1">
    <property type="nucleotide sequence ID" value="XM_020190861.1"/>
</dbReference>
<dbReference type="SMART" id="SM00028">
    <property type="entry name" value="TPR"/>
    <property type="match status" value="7"/>
</dbReference>
<dbReference type="GO" id="GO:0005680">
    <property type="term" value="C:anaphase-promoting complex"/>
    <property type="evidence" value="ECO:0007669"/>
    <property type="project" value="TreeGrafter"/>
</dbReference>
<name>A0A1D2VBR9_9ASCO</name>
<keyword evidence="1 3" id="KW-0802">TPR repeat</keyword>
<dbReference type="PROSITE" id="PS50005">
    <property type="entry name" value="TPR"/>
    <property type="match status" value="4"/>
</dbReference>
<evidence type="ECO:0000313" key="4">
    <source>
        <dbReference type="EMBL" id="ODV58923.1"/>
    </source>
</evidence>
<evidence type="ECO:0000256" key="3">
    <source>
        <dbReference type="PROSITE-ProRule" id="PRU00339"/>
    </source>
</evidence>
<dbReference type="AlphaFoldDB" id="A0A1D2VBR9"/>
<feature type="repeat" description="TPR" evidence="3">
    <location>
        <begin position="276"/>
        <end position="309"/>
    </location>
</feature>
<feature type="repeat" description="TPR" evidence="3">
    <location>
        <begin position="140"/>
        <end position="173"/>
    </location>
</feature>
<dbReference type="PANTHER" id="PTHR12558">
    <property type="entry name" value="CELL DIVISION CYCLE 16,23,27"/>
    <property type="match status" value="1"/>
</dbReference>
<dbReference type="PANTHER" id="PTHR12558:SF13">
    <property type="entry name" value="CELL DIVISION CYCLE PROTEIN 27 HOMOLOG"/>
    <property type="match status" value="1"/>
</dbReference>
<dbReference type="InterPro" id="IPR019734">
    <property type="entry name" value="TPR_rpt"/>
</dbReference>
<feature type="repeat" description="TPR" evidence="3">
    <location>
        <begin position="106"/>
        <end position="139"/>
    </location>
</feature>
<evidence type="ECO:0000256" key="2">
    <source>
        <dbReference type="ARBA" id="ARBA00038210"/>
    </source>
</evidence>
<reference evidence="5" key="1">
    <citation type="submission" date="2016-05" db="EMBL/GenBank/DDBJ databases">
        <title>Comparative genomics of biotechnologically important yeasts.</title>
        <authorList>
            <consortium name="DOE Joint Genome Institute"/>
            <person name="Riley R."/>
            <person name="Haridas S."/>
            <person name="Wolfe K.H."/>
            <person name="Lopes M.R."/>
            <person name="Hittinger C.T."/>
            <person name="Goker M."/>
            <person name="Salamov A."/>
            <person name="Wisecaver J."/>
            <person name="Long T.M."/>
            <person name="Aerts A.L."/>
            <person name="Barry K."/>
            <person name="Choi C."/>
            <person name="Clum A."/>
            <person name="Coughlan A.Y."/>
            <person name="Deshpande S."/>
            <person name="Douglass A.P."/>
            <person name="Hanson S.J."/>
            <person name="Klenk H.-P."/>
            <person name="Labutti K."/>
            <person name="Lapidus A."/>
            <person name="Lindquist E."/>
            <person name="Lipzen A."/>
            <person name="Meier-Kolthoff J.P."/>
            <person name="Ohm R.A."/>
            <person name="Otillar R.P."/>
            <person name="Pangilinan J."/>
            <person name="Peng Y."/>
            <person name="Rokas A."/>
            <person name="Rosa C.A."/>
            <person name="Scheuner C."/>
            <person name="Sibirny A.A."/>
            <person name="Slot J.C."/>
            <person name="Stielow J.B."/>
            <person name="Sun H."/>
            <person name="Kurtzman C.P."/>
            <person name="Blackwell M."/>
            <person name="Grigoriev I.V."/>
            <person name="Jeffries T.W."/>
        </authorList>
    </citation>
    <scope>NUCLEOTIDE SEQUENCE [LARGE SCALE GENOMIC DNA]</scope>
    <source>
        <strain evidence="5">DSM 1968</strain>
    </source>
</reference>
<dbReference type="SUPFAM" id="SSF48452">
    <property type="entry name" value="TPR-like"/>
    <property type="match status" value="2"/>
</dbReference>
<dbReference type="GeneID" id="30964497"/>
<comment type="similarity">
    <text evidence="2">Belongs to the APC3/CDC27 family.</text>
</comment>
<dbReference type="OrthoDB" id="329563at2759"/>
<proteinExistence type="inferred from homology"/>
<dbReference type="GO" id="GO:0005737">
    <property type="term" value="C:cytoplasm"/>
    <property type="evidence" value="ECO:0007669"/>
    <property type="project" value="TreeGrafter"/>
</dbReference>
<dbReference type="Proteomes" id="UP000095038">
    <property type="component" value="Unassembled WGS sequence"/>
</dbReference>
<protein>
    <submittedName>
        <fullName evidence="4">TPR-like protein</fullName>
    </submittedName>
</protein>
<dbReference type="GO" id="GO:0007091">
    <property type="term" value="P:metaphase/anaphase transition of mitotic cell cycle"/>
    <property type="evidence" value="ECO:0007669"/>
    <property type="project" value="TreeGrafter"/>
</dbReference>
<dbReference type="InterPro" id="IPR011990">
    <property type="entry name" value="TPR-like_helical_dom_sf"/>
</dbReference>
<keyword evidence="5" id="KW-1185">Reference proteome</keyword>
<dbReference type="EMBL" id="KV454489">
    <property type="protein sequence ID" value="ODV58923.1"/>
    <property type="molecule type" value="Genomic_DNA"/>
</dbReference>